<accession>A0A1M4X160</accession>
<dbReference type="Pfam" id="PF12728">
    <property type="entry name" value="HTH_17"/>
    <property type="match status" value="1"/>
</dbReference>
<evidence type="ECO:0000313" key="2">
    <source>
        <dbReference type="EMBL" id="SHE87229.1"/>
    </source>
</evidence>
<dbReference type="InterPro" id="IPR041657">
    <property type="entry name" value="HTH_17"/>
</dbReference>
<keyword evidence="3" id="KW-1185">Reference proteome</keyword>
<name>A0A1M4X160_9RHOB</name>
<dbReference type="STRING" id="1486859.SAMN05444273_1033"/>
<dbReference type="AlphaFoldDB" id="A0A1M4X160"/>
<dbReference type="Gene3D" id="1.10.1660.10">
    <property type="match status" value="1"/>
</dbReference>
<proteinExistence type="predicted"/>
<feature type="domain" description="Helix-turn-helix" evidence="1">
    <location>
        <begin position="16"/>
        <end position="64"/>
    </location>
</feature>
<dbReference type="RefSeq" id="WP_073141783.1">
    <property type="nucleotide sequence ID" value="NZ_FQUV01000003.1"/>
</dbReference>
<protein>
    <submittedName>
        <fullName evidence="2">DNA binding domain-containing protein, excisionase family</fullName>
    </submittedName>
</protein>
<reference evidence="3" key="1">
    <citation type="submission" date="2016-11" db="EMBL/GenBank/DDBJ databases">
        <authorList>
            <person name="Varghese N."/>
            <person name="Submissions S."/>
        </authorList>
    </citation>
    <scope>NUCLEOTIDE SEQUENCE [LARGE SCALE GENOMIC DNA]</scope>
    <source>
        <strain evidence="3">DSM 100566</strain>
    </source>
</reference>
<organism evidence="2 3">
    <name type="scientific">Litoreibacter ascidiaceicola</name>
    <dbReference type="NCBI Taxonomy" id="1486859"/>
    <lineage>
        <taxon>Bacteria</taxon>
        <taxon>Pseudomonadati</taxon>
        <taxon>Pseudomonadota</taxon>
        <taxon>Alphaproteobacteria</taxon>
        <taxon>Rhodobacterales</taxon>
        <taxon>Roseobacteraceae</taxon>
        <taxon>Litoreibacter</taxon>
    </lineage>
</organism>
<sequence>MPKQARLSRIKLFRSYTINEAAEVSGVSPRTIRNWIEQGLHVMDGERPVLIRGDDLSKFIKKQREGRKVKTASDEFYCVCCKKARKAAEGFADCTIIGNRVKLTAFCEVCETVISKPITEARIPVISRTLALTVKRHEPTL</sequence>
<gene>
    <name evidence="2" type="ORF">SAMN05444273_1033</name>
</gene>
<dbReference type="OrthoDB" id="8546410at2"/>
<dbReference type="InterPro" id="IPR009061">
    <property type="entry name" value="DNA-bd_dom_put_sf"/>
</dbReference>
<evidence type="ECO:0000259" key="1">
    <source>
        <dbReference type="Pfam" id="PF12728"/>
    </source>
</evidence>
<evidence type="ECO:0000313" key="3">
    <source>
        <dbReference type="Proteomes" id="UP000184144"/>
    </source>
</evidence>
<dbReference type="Proteomes" id="UP000184144">
    <property type="component" value="Unassembled WGS sequence"/>
</dbReference>
<dbReference type="EMBL" id="FQUV01000003">
    <property type="protein sequence ID" value="SHE87229.1"/>
    <property type="molecule type" value="Genomic_DNA"/>
</dbReference>
<dbReference type="SUPFAM" id="SSF46955">
    <property type="entry name" value="Putative DNA-binding domain"/>
    <property type="match status" value="1"/>
</dbReference>